<feature type="region of interest" description="Disordered" evidence="1">
    <location>
        <begin position="195"/>
        <end position="221"/>
    </location>
</feature>
<protein>
    <recommendedName>
        <fullName evidence="2">CFAP47-like immunoglobulin-like domain-containing protein</fullName>
    </recommendedName>
</protein>
<dbReference type="PANTHER" id="PTHR45912:SF3">
    <property type="entry name" value="CILIA- AND FLAGELLA-ASSOCIATED PROTEIN 47"/>
    <property type="match status" value="1"/>
</dbReference>
<dbReference type="AlphaFoldDB" id="A0A9Q1D2V4"/>
<feature type="domain" description="CFAP47-like immunoglobulin-like" evidence="2">
    <location>
        <begin position="2"/>
        <end position="79"/>
    </location>
</feature>
<keyword evidence="4" id="KW-1185">Reference proteome</keyword>
<evidence type="ECO:0000256" key="1">
    <source>
        <dbReference type="SAM" id="MobiDB-lite"/>
    </source>
</evidence>
<dbReference type="GO" id="GO:0005929">
    <property type="term" value="C:cilium"/>
    <property type="evidence" value="ECO:0007669"/>
    <property type="project" value="TreeGrafter"/>
</dbReference>
<dbReference type="GO" id="GO:0007288">
    <property type="term" value="P:sperm axoneme assembly"/>
    <property type="evidence" value="ECO:0007669"/>
    <property type="project" value="TreeGrafter"/>
</dbReference>
<organism evidence="3 4">
    <name type="scientific">Conger conger</name>
    <name type="common">Conger eel</name>
    <name type="synonym">Muraena conger</name>
    <dbReference type="NCBI Taxonomy" id="82655"/>
    <lineage>
        <taxon>Eukaryota</taxon>
        <taxon>Metazoa</taxon>
        <taxon>Chordata</taxon>
        <taxon>Craniata</taxon>
        <taxon>Vertebrata</taxon>
        <taxon>Euteleostomi</taxon>
        <taxon>Actinopterygii</taxon>
        <taxon>Neopterygii</taxon>
        <taxon>Teleostei</taxon>
        <taxon>Anguilliformes</taxon>
        <taxon>Congridae</taxon>
        <taxon>Conger</taxon>
    </lineage>
</organism>
<dbReference type="InterPro" id="IPR058952">
    <property type="entry name" value="Ig_CFAP47"/>
</dbReference>
<name>A0A9Q1D2V4_CONCO</name>
<dbReference type="InterPro" id="IPR013783">
    <property type="entry name" value="Ig-like_fold"/>
</dbReference>
<dbReference type="Pfam" id="PF26579">
    <property type="entry name" value="Ig_CFAP47"/>
    <property type="match status" value="1"/>
</dbReference>
<comment type="caution">
    <text evidence="3">The sequence shown here is derived from an EMBL/GenBank/DDBJ whole genome shotgun (WGS) entry which is preliminary data.</text>
</comment>
<evidence type="ECO:0000259" key="2">
    <source>
        <dbReference type="Pfam" id="PF26579"/>
    </source>
</evidence>
<proteinExistence type="predicted"/>
<reference evidence="3" key="1">
    <citation type="journal article" date="2023" name="Science">
        <title>Genome structures resolve the early diversification of teleost fishes.</title>
        <authorList>
            <person name="Parey E."/>
            <person name="Louis A."/>
            <person name="Montfort J."/>
            <person name="Bouchez O."/>
            <person name="Roques C."/>
            <person name="Iampietro C."/>
            <person name="Lluch J."/>
            <person name="Castinel A."/>
            <person name="Donnadieu C."/>
            <person name="Desvignes T."/>
            <person name="Floi Bucao C."/>
            <person name="Jouanno E."/>
            <person name="Wen M."/>
            <person name="Mejri S."/>
            <person name="Dirks R."/>
            <person name="Jansen H."/>
            <person name="Henkel C."/>
            <person name="Chen W.J."/>
            <person name="Zahm M."/>
            <person name="Cabau C."/>
            <person name="Klopp C."/>
            <person name="Thompson A.W."/>
            <person name="Robinson-Rechavi M."/>
            <person name="Braasch I."/>
            <person name="Lecointre G."/>
            <person name="Bobe J."/>
            <person name="Postlethwait J.H."/>
            <person name="Berthelot C."/>
            <person name="Roest Crollius H."/>
            <person name="Guiguen Y."/>
        </authorList>
    </citation>
    <scope>NUCLEOTIDE SEQUENCE</scope>
    <source>
        <strain evidence="3">Concon-B</strain>
    </source>
</reference>
<evidence type="ECO:0000313" key="4">
    <source>
        <dbReference type="Proteomes" id="UP001152803"/>
    </source>
</evidence>
<dbReference type="Proteomes" id="UP001152803">
    <property type="component" value="Unassembled WGS sequence"/>
</dbReference>
<dbReference type="OrthoDB" id="8959276at2759"/>
<dbReference type="PANTHER" id="PTHR45912">
    <property type="entry name" value="CILIA- AND FLAGELLA-ASSOCIATED PROTEIN 47"/>
    <property type="match status" value="1"/>
</dbReference>
<sequence length="221" mass="24064">MQEDFLYEIRWEGEEGRALLEHCVALSLQGCERDPQSGVVTLTFSVVFAPYKPTRCAAALAVQCITGGLWTFPIMLISTEPQVDDVITIEAVGLNKTSAVGFRLTSQSRYPECFTARFLPGSGPEFQVSPPSGELLPVGTSGTLLTVTFTPTMYSKKHQATLLVQTADMHWTYEVNGVPPVYTPPSPLSVKAKVSTKLHPPAARQQDSLRRNLPVPTAAAK</sequence>
<evidence type="ECO:0000313" key="3">
    <source>
        <dbReference type="EMBL" id="KAJ8256208.1"/>
    </source>
</evidence>
<accession>A0A9Q1D2V4</accession>
<dbReference type="EMBL" id="JAFJMO010000015">
    <property type="protein sequence ID" value="KAJ8256208.1"/>
    <property type="molecule type" value="Genomic_DNA"/>
</dbReference>
<dbReference type="Gene3D" id="2.60.40.10">
    <property type="entry name" value="Immunoglobulins"/>
    <property type="match status" value="1"/>
</dbReference>
<gene>
    <name evidence="3" type="ORF">COCON_G00200720</name>
</gene>